<feature type="transmembrane region" description="Helical" evidence="1">
    <location>
        <begin position="135"/>
        <end position="152"/>
    </location>
</feature>
<dbReference type="InterPro" id="IPR037185">
    <property type="entry name" value="EmrE-like"/>
</dbReference>
<feature type="transmembrane region" description="Helical" evidence="1">
    <location>
        <begin position="110"/>
        <end position="128"/>
    </location>
</feature>
<feature type="transmembrane region" description="Helical" evidence="1">
    <location>
        <begin position="158"/>
        <end position="174"/>
    </location>
</feature>
<keyword evidence="1" id="KW-0472">Membrane</keyword>
<feature type="domain" description="EamA" evidence="2">
    <location>
        <begin position="158"/>
        <end position="288"/>
    </location>
</feature>
<protein>
    <submittedName>
        <fullName evidence="3">Chloramphenicol-sensitive protein RarD</fullName>
    </submittedName>
</protein>
<evidence type="ECO:0000313" key="3">
    <source>
        <dbReference type="EMBL" id="SOD19845.1"/>
    </source>
</evidence>
<dbReference type="AlphaFoldDB" id="A0A286ADA0"/>
<dbReference type="SUPFAM" id="SSF103481">
    <property type="entry name" value="Multidrug resistance efflux transporter EmrE"/>
    <property type="match status" value="2"/>
</dbReference>
<evidence type="ECO:0000259" key="2">
    <source>
        <dbReference type="Pfam" id="PF00892"/>
    </source>
</evidence>
<dbReference type="Proteomes" id="UP000219281">
    <property type="component" value="Unassembled WGS sequence"/>
</dbReference>
<reference evidence="4" key="1">
    <citation type="submission" date="2017-09" db="EMBL/GenBank/DDBJ databases">
        <authorList>
            <person name="Varghese N."/>
            <person name="Submissions S."/>
        </authorList>
    </citation>
    <scope>NUCLEOTIDE SEQUENCE [LARGE SCALE GENOMIC DNA]</scope>
    <source>
        <strain evidence="4">CGMCC 1.12803</strain>
    </source>
</reference>
<proteinExistence type="predicted"/>
<feature type="transmembrane region" description="Helical" evidence="1">
    <location>
        <begin position="246"/>
        <end position="266"/>
    </location>
</feature>
<feature type="domain" description="EamA" evidence="2">
    <location>
        <begin position="9"/>
        <end position="150"/>
    </location>
</feature>
<sequence>MATNKSKYLFSGVLSAIIWGFFAIPLRNLKAYPSEQILYYRIFTSLVVIWLAIFLFRRKELKKDISYFRQIGIREKRIVLAQIIGATVLLVLNWYTFIYAINNVSIKSGAFAYMVCPLITAFGGFVILKEHLYRIQIIALILATSSILMLASGSLVEVTWSVVIAALYAFYLIIQRKMQHLDKLNVLAVQISIAVILMLPFFIYQHTGLPLETGFWLNVTLIAVLFTVIPLFLSLFALVGIPSSTLGIIIYINPIIAFTVAILYFNEKIDPHQLMAYLLLLFAVFLFNWNMIKPSWAYRRK</sequence>
<dbReference type="PANTHER" id="PTHR22911:SF137">
    <property type="entry name" value="SOLUTE CARRIER FAMILY 35 MEMBER G2-RELATED"/>
    <property type="match status" value="1"/>
</dbReference>
<feature type="transmembrane region" description="Helical" evidence="1">
    <location>
        <begin position="186"/>
        <end position="203"/>
    </location>
</feature>
<organism evidence="3 4">
    <name type="scientific">Pedobacter xixiisoli</name>
    <dbReference type="NCBI Taxonomy" id="1476464"/>
    <lineage>
        <taxon>Bacteria</taxon>
        <taxon>Pseudomonadati</taxon>
        <taxon>Bacteroidota</taxon>
        <taxon>Sphingobacteriia</taxon>
        <taxon>Sphingobacteriales</taxon>
        <taxon>Sphingobacteriaceae</taxon>
        <taxon>Pedobacter</taxon>
    </lineage>
</organism>
<name>A0A286ADA0_9SPHI</name>
<dbReference type="InterPro" id="IPR000620">
    <property type="entry name" value="EamA_dom"/>
</dbReference>
<evidence type="ECO:0000256" key="1">
    <source>
        <dbReference type="SAM" id="Phobius"/>
    </source>
</evidence>
<feature type="transmembrane region" description="Helical" evidence="1">
    <location>
        <begin position="7"/>
        <end position="26"/>
    </location>
</feature>
<dbReference type="GO" id="GO:0016020">
    <property type="term" value="C:membrane"/>
    <property type="evidence" value="ECO:0007669"/>
    <property type="project" value="InterPro"/>
</dbReference>
<accession>A0A286ADA0</accession>
<dbReference type="RefSeq" id="WP_097133352.1">
    <property type="nucleotide sequence ID" value="NZ_OCMT01000004.1"/>
</dbReference>
<feature type="transmembrane region" description="Helical" evidence="1">
    <location>
        <begin position="78"/>
        <end position="98"/>
    </location>
</feature>
<evidence type="ECO:0000313" key="4">
    <source>
        <dbReference type="Proteomes" id="UP000219281"/>
    </source>
</evidence>
<keyword evidence="1" id="KW-0812">Transmembrane</keyword>
<keyword evidence="4" id="KW-1185">Reference proteome</keyword>
<dbReference type="Pfam" id="PF00892">
    <property type="entry name" value="EamA"/>
    <property type="match status" value="2"/>
</dbReference>
<feature type="transmembrane region" description="Helical" evidence="1">
    <location>
        <begin position="38"/>
        <end position="57"/>
    </location>
</feature>
<dbReference type="EMBL" id="OCMT01000004">
    <property type="protein sequence ID" value="SOD19845.1"/>
    <property type="molecule type" value="Genomic_DNA"/>
</dbReference>
<keyword evidence="1" id="KW-1133">Transmembrane helix</keyword>
<feature type="transmembrane region" description="Helical" evidence="1">
    <location>
        <begin position="215"/>
        <end position="239"/>
    </location>
</feature>
<feature type="transmembrane region" description="Helical" evidence="1">
    <location>
        <begin position="272"/>
        <end position="292"/>
    </location>
</feature>
<gene>
    <name evidence="3" type="ORF">SAMN06297358_3552</name>
</gene>
<dbReference type="PANTHER" id="PTHR22911">
    <property type="entry name" value="ACYL-MALONYL CONDENSING ENZYME-RELATED"/>
    <property type="match status" value="1"/>
</dbReference>
<dbReference type="OrthoDB" id="369870at2"/>